<gene>
    <name evidence="4" type="primary">yqfD</name>
    <name evidence="4" type="ORF">DXC39_01040</name>
    <name evidence="3" type="ORF">ERS852407_00438</name>
</gene>
<evidence type="ECO:0000313" key="4">
    <source>
        <dbReference type="EMBL" id="RGM08582.1"/>
    </source>
</evidence>
<dbReference type="Pfam" id="PF06898">
    <property type="entry name" value="YqfD"/>
    <property type="match status" value="1"/>
</dbReference>
<reference evidence="3 5" key="1">
    <citation type="submission" date="2015-09" db="EMBL/GenBank/DDBJ databases">
        <authorList>
            <consortium name="Pathogen Informatics"/>
        </authorList>
    </citation>
    <scope>NUCLEOTIDE SEQUENCE [LARGE SCALE GENOMIC DNA]</scope>
    <source>
        <strain evidence="3 5">2789STDY5608850</strain>
    </source>
</reference>
<sequence>MIVTWLNHRMSGYLFVEMTGFSPERFFNMCSVHEIEIWGVSDTGHSYRFYMTVKGFRKIKPIVRKSKVRLKVLGKFGLPFFLYRNRKRKLYAAGMVSFFALLYILSIFIWDIEFDGNHMYTYDTLLKYCETEDIRYGMIKSKIDCDALEESLRSAFPEITWVSARVSGTRLLVKIKENEVLSEIPVKDESPCDIVASKDGVITSMIVRQGVPAVSVGDEVKKGDVLVSGTLHVIGDGEEIMNTHYVHSDADITARTEYHITRQMPLFKRVDVETGRIRRGKYAKAFQYSLMLIRPKQEGTTWKVTMEEDQLHLFQNFYLPIYLGDITAKEYISYERPYTEEEKNQAAETINENLKKNLLEKGVQILENHVKILDNESLCQIAIDIVAEEPVGERTSVEIPINQEQEETKESNERN</sequence>
<dbReference type="EMBL" id="CYZE01000001">
    <property type="protein sequence ID" value="CUN51877.1"/>
    <property type="molecule type" value="Genomic_DNA"/>
</dbReference>
<dbReference type="EMBL" id="QSSQ01000001">
    <property type="protein sequence ID" value="RGM08582.1"/>
    <property type="molecule type" value="Genomic_DNA"/>
</dbReference>
<protein>
    <submittedName>
        <fullName evidence="3">Sporulation protein YqfD</fullName>
    </submittedName>
</protein>
<organism evidence="3 5">
    <name type="scientific">Hungatella hathewayi</name>
    <dbReference type="NCBI Taxonomy" id="154046"/>
    <lineage>
        <taxon>Bacteria</taxon>
        <taxon>Bacillati</taxon>
        <taxon>Bacillota</taxon>
        <taxon>Clostridia</taxon>
        <taxon>Lachnospirales</taxon>
        <taxon>Lachnospiraceae</taxon>
        <taxon>Hungatella</taxon>
    </lineage>
</organism>
<feature type="transmembrane region" description="Helical" evidence="2">
    <location>
        <begin position="90"/>
        <end position="110"/>
    </location>
</feature>
<dbReference type="RefSeq" id="WP_117620658.1">
    <property type="nucleotide sequence ID" value="NZ_CABIXC010000001.1"/>
</dbReference>
<accession>A0A173XM22</accession>
<dbReference type="NCBIfam" id="TIGR02876">
    <property type="entry name" value="spore_yqfD"/>
    <property type="match status" value="1"/>
</dbReference>
<name>A0A173XM22_9FIRM</name>
<evidence type="ECO:0000313" key="3">
    <source>
        <dbReference type="EMBL" id="CUN51877.1"/>
    </source>
</evidence>
<dbReference type="InterPro" id="IPR010690">
    <property type="entry name" value="YqfD"/>
</dbReference>
<dbReference type="Proteomes" id="UP000261257">
    <property type="component" value="Unassembled WGS sequence"/>
</dbReference>
<dbReference type="Proteomes" id="UP000095651">
    <property type="component" value="Unassembled WGS sequence"/>
</dbReference>
<keyword evidence="2" id="KW-1133">Transmembrane helix</keyword>
<dbReference type="AlphaFoldDB" id="A0A173XM22"/>
<feature type="compositionally biased region" description="Basic and acidic residues" evidence="1">
    <location>
        <begin position="406"/>
        <end position="415"/>
    </location>
</feature>
<keyword evidence="2" id="KW-0472">Membrane</keyword>
<feature type="region of interest" description="Disordered" evidence="1">
    <location>
        <begin position="396"/>
        <end position="415"/>
    </location>
</feature>
<evidence type="ECO:0000256" key="2">
    <source>
        <dbReference type="SAM" id="Phobius"/>
    </source>
</evidence>
<dbReference type="PIRSF" id="PIRSF029895">
    <property type="entry name" value="SpoIV"/>
    <property type="match status" value="1"/>
</dbReference>
<proteinExistence type="predicted"/>
<keyword evidence="2" id="KW-0812">Transmembrane</keyword>
<evidence type="ECO:0000313" key="6">
    <source>
        <dbReference type="Proteomes" id="UP000261257"/>
    </source>
</evidence>
<reference evidence="4 6" key="2">
    <citation type="submission" date="2018-08" db="EMBL/GenBank/DDBJ databases">
        <title>A genome reference for cultivated species of the human gut microbiota.</title>
        <authorList>
            <person name="Zou Y."/>
            <person name="Xue W."/>
            <person name="Luo G."/>
        </authorList>
    </citation>
    <scope>NUCLEOTIDE SEQUENCE [LARGE SCALE GENOMIC DNA]</scope>
    <source>
        <strain evidence="4 6">TF05-11AC</strain>
    </source>
</reference>
<evidence type="ECO:0000256" key="1">
    <source>
        <dbReference type="SAM" id="MobiDB-lite"/>
    </source>
</evidence>
<evidence type="ECO:0000313" key="5">
    <source>
        <dbReference type="Proteomes" id="UP000095651"/>
    </source>
</evidence>